<evidence type="ECO:0000313" key="1">
    <source>
        <dbReference type="EMBL" id="AZT89357.1"/>
    </source>
</evidence>
<proteinExistence type="predicted"/>
<dbReference type="Proteomes" id="UP000282930">
    <property type="component" value="Chromosome"/>
</dbReference>
<dbReference type="RefSeq" id="WP_127350987.1">
    <property type="nucleotide sequence ID" value="NZ_CP034791.1"/>
</dbReference>
<keyword evidence="2" id="KW-1185">Reference proteome</keyword>
<dbReference type="Pfam" id="PF12953">
    <property type="entry name" value="DUF3842"/>
    <property type="match status" value="1"/>
</dbReference>
<sequence>MVIAVLDGQGAGIGREFIKRLKKEFEDKIKVVALGTNKVAMQNMIKNGADVGYCGEDEIVYFLTNFVPDAIVGPIGILTCGGINGEITAKIAHLVFSLDCKKYIIPLNLHGIFIPGTVNLSMKEIFSQIIEDIKETLKKENEENSYLPHPLE</sequence>
<evidence type="ECO:0000313" key="2">
    <source>
        <dbReference type="Proteomes" id="UP000282930"/>
    </source>
</evidence>
<dbReference type="InterPro" id="IPR024208">
    <property type="entry name" value="DUF3842"/>
</dbReference>
<accession>A0A3T0D2A5</accession>
<reference evidence="1 2" key="1">
    <citation type="submission" date="2018-12" db="EMBL/GenBank/DDBJ databases">
        <title>Genome sequence from the cellulolytic species, Caldicellulosiruptor changbaiensis.</title>
        <authorList>
            <person name="Blumer-Schuette S.E."/>
            <person name="Mendoza C."/>
        </authorList>
    </citation>
    <scope>NUCLEOTIDE SEQUENCE [LARGE SCALE GENOMIC DNA]</scope>
    <source>
        <strain evidence="1 2">CBS-Z</strain>
    </source>
</reference>
<organism evidence="1 2">
    <name type="scientific">Caldicellulosiruptor changbaiensis</name>
    <dbReference type="NCBI Taxonomy" id="1222016"/>
    <lineage>
        <taxon>Bacteria</taxon>
        <taxon>Bacillati</taxon>
        <taxon>Bacillota</taxon>
        <taxon>Bacillota incertae sedis</taxon>
        <taxon>Caldicellulosiruptorales</taxon>
        <taxon>Caldicellulosiruptoraceae</taxon>
        <taxon>Caldicellulosiruptor</taxon>
    </lineage>
</organism>
<name>A0A3T0D2A5_9FIRM</name>
<dbReference type="KEGG" id="ccha:ELD05_00890"/>
<dbReference type="AlphaFoldDB" id="A0A3T0D2A5"/>
<gene>
    <name evidence="1" type="ORF">ELD05_00890</name>
</gene>
<protein>
    <submittedName>
        <fullName evidence="1">DUF3842 family protein</fullName>
    </submittedName>
</protein>
<dbReference type="EMBL" id="CP034791">
    <property type="protein sequence ID" value="AZT89357.1"/>
    <property type="molecule type" value="Genomic_DNA"/>
</dbReference>